<evidence type="ECO:0000256" key="3">
    <source>
        <dbReference type="ARBA" id="ARBA00023125"/>
    </source>
</evidence>
<dbReference type="RefSeq" id="WP_079172547.1">
    <property type="nucleotide sequence ID" value="NZ_FNTD01000004.1"/>
</dbReference>
<dbReference type="SUPFAM" id="SSF46785">
    <property type="entry name" value="Winged helix' DNA-binding domain"/>
    <property type="match status" value="1"/>
</dbReference>
<dbReference type="Gene3D" id="3.40.190.10">
    <property type="entry name" value="Periplasmic binding protein-like II"/>
    <property type="match status" value="2"/>
</dbReference>
<evidence type="ECO:0000313" key="8">
    <source>
        <dbReference type="Proteomes" id="UP000182375"/>
    </source>
</evidence>
<proteinExistence type="inferred from homology"/>
<dbReference type="Pfam" id="PF03466">
    <property type="entry name" value="LysR_substrate"/>
    <property type="match status" value="1"/>
</dbReference>
<gene>
    <name evidence="7" type="ORF">SAMN04490357_7337</name>
</gene>
<evidence type="ECO:0000256" key="2">
    <source>
        <dbReference type="ARBA" id="ARBA00023015"/>
    </source>
</evidence>
<protein>
    <submittedName>
        <fullName evidence="7">DNA-binding transcriptional regulator, LysR family</fullName>
    </submittedName>
</protein>
<dbReference type="CDD" id="cd08414">
    <property type="entry name" value="PBP2_LTTR_aromatics_like"/>
    <property type="match status" value="1"/>
</dbReference>
<comment type="similarity">
    <text evidence="1">Belongs to the LysR transcriptional regulatory family.</text>
</comment>
<dbReference type="GO" id="GO:0003677">
    <property type="term" value="F:DNA binding"/>
    <property type="evidence" value="ECO:0007669"/>
    <property type="project" value="UniProtKB-KW"/>
</dbReference>
<reference evidence="7 8" key="1">
    <citation type="submission" date="2016-10" db="EMBL/GenBank/DDBJ databases">
        <authorList>
            <person name="de Groot N.N."/>
        </authorList>
    </citation>
    <scope>NUCLEOTIDE SEQUENCE [LARGE SCALE GENOMIC DNA]</scope>
    <source>
        <strain evidence="7 8">DSM 40306</strain>
    </source>
</reference>
<dbReference type="Proteomes" id="UP000182375">
    <property type="component" value="Unassembled WGS sequence"/>
</dbReference>
<dbReference type="PANTHER" id="PTHR30346">
    <property type="entry name" value="TRANSCRIPTIONAL DUAL REGULATOR HCAR-RELATED"/>
    <property type="match status" value="1"/>
</dbReference>
<dbReference type="InterPro" id="IPR000847">
    <property type="entry name" value="LysR_HTH_N"/>
</dbReference>
<keyword evidence="3 7" id="KW-0238">DNA-binding</keyword>
<dbReference type="GeneID" id="95516327"/>
<dbReference type="PROSITE" id="PS50931">
    <property type="entry name" value="HTH_LYSR"/>
    <property type="match status" value="1"/>
</dbReference>
<dbReference type="FunFam" id="1.10.10.10:FF:000001">
    <property type="entry name" value="LysR family transcriptional regulator"/>
    <property type="match status" value="1"/>
</dbReference>
<keyword evidence="4" id="KW-0804">Transcription</keyword>
<sequence length="322" mass="33687">MDFSSTALRVLRQVAESGSFTAAAARLGYTQSAISRQAAALERSAGTVLFERRPDGVRLTPAGLTLLRHARTILDTVAAAEHELAGSAARTELVRLGMFPSAGATILPELLTRLATDSPHITVTTREGTTPALLRGLRAGSIDIAVLTSRPPHRPSDGESPRLHIETVEDTELRVAAATAGPFSGRATVHLDELVDVPWIATPSSEAEPLLGVWPGLPGRPRVVHSTSDWLTKLRLVAAGSGVTTVPARMSGILPDGVSLLRVDGAPPEVRRVLVARLPGRPAPGVAAVTRAIVSPDPTVDHGSGDAPRTRTRGTAAVSPPE</sequence>
<dbReference type="InterPro" id="IPR036390">
    <property type="entry name" value="WH_DNA-bd_sf"/>
</dbReference>
<dbReference type="STRING" id="67331.SAMN04490357_7337"/>
<dbReference type="InterPro" id="IPR005119">
    <property type="entry name" value="LysR_subst-bd"/>
</dbReference>
<evidence type="ECO:0000256" key="4">
    <source>
        <dbReference type="ARBA" id="ARBA00023163"/>
    </source>
</evidence>
<dbReference type="PRINTS" id="PR00039">
    <property type="entry name" value="HTHLYSR"/>
</dbReference>
<dbReference type="Gene3D" id="1.10.10.10">
    <property type="entry name" value="Winged helix-like DNA-binding domain superfamily/Winged helix DNA-binding domain"/>
    <property type="match status" value="1"/>
</dbReference>
<evidence type="ECO:0000256" key="5">
    <source>
        <dbReference type="SAM" id="MobiDB-lite"/>
    </source>
</evidence>
<feature type="domain" description="HTH lysR-type" evidence="6">
    <location>
        <begin position="1"/>
        <end position="60"/>
    </location>
</feature>
<dbReference type="Pfam" id="PF00126">
    <property type="entry name" value="HTH_1"/>
    <property type="match status" value="1"/>
</dbReference>
<organism evidence="7 8">
    <name type="scientific">Streptomyces misionensis</name>
    <dbReference type="NCBI Taxonomy" id="67331"/>
    <lineage>
        <taxon>Bacteria</taxon>
        <taxon>Bacillati</taxon>
        <taxon>Actinomycetota</taxon>
        <taxon>Actinomycetes</taxon>
        <taxon>Kitasatosporales</taxon>
        <taxon>Streptomycetaceae</taxon>
        <taxon>Streptomyces</taxon>
    </lineage>
</organism>
<dbReference type="GO" id="GO:0003700">
    <property type="term" value="F:DNA-binding transcription factor activity"/>
    <property type="evidence" value="ECO:0007669"/>
    <property type="project" value="InterPro"/>
</dbReference>
<dbReference type="InterPro" id="IPR036388">
    <property type="entry name" value="WH-like_DNA-bd_sf"/>
</dbReference>
<evidence type="ECO:0000259" key="6">
    <source>
        <dbReference type="PROSITE" id="PS50931"/>
    </source>
</evidence>
<dbReference type="PANTHER" id="PTHR30346:SF29">
    <property type="entry name" value="LYSR SUBSTRATE-BINDING"/>
    <property type="match status" value="1"/>
</dbReference>
<accession>A0A1H5H375</accession>
<dbReference type="AlphaFoldDB" id="A0A1H5H375"/>
<keyword evidence="2" id="KW-0805">Transcription regulation</keyword>
<name>A0A1H5H375_9ACTN</name>
<feature type="region of interest" description="Disordered" evidence="5">
    <location>
        <begin position="295"/>
        <end position="322"/>
    </location>
</feature>
<evidence type="ECO:0000313" key="7">
    <source>
        <dbReference type="EMBL" id="SEE22427.1"/>
    </source>
</evidence>
<evidence type="ECO:0000256" key="1">
    <source>
        <dbReference type="ARBA" id="ARBA00009437"/>
    </source>
</evidence>
<dbReference type="SUPFAM" id="SSF53850">
    <property type="entry name" value="Periplasmic binding protein-like II"/>
    <property type="match status" value="1"/>
</dbReference>
<dbReference type="EMBL" id="FNTD01000004">
    <property type="protein sequence ID" value="SEE22427.1"/>
    <property type="molecule type" value="Genomic_DNA"/>
</dbReference>
<dbReference type="GO" id="GO:0032993">
    <property type="term" value="C:protein-DNA complex"/>
    <property type="evidence" value="ECO:0007669"/>
    <property type="project" value="TreeGrafter"/>
</dbReference>